<dbReference type="InterPro" id="IPR001849">
    <property type="entry name" value="PH_domain"/>
</dbReference>
<comment type="caution">
    <text evidence="2">The sequence shown here is derived from an EMBL/GenBank/DDBJ whole genome shotgun (WGS) entry which is preliminary data.</text>
</comment>
<accession>A0ABW3B8E2</accession>
<evidence type="ECO:0000313" key="3">
    <source>
        <dbReference type="Proteomes" id="UP001597012"/>
    </source>
</evidence>
<reference evidence="3" key="1">
    <citation type="journal article" date="2019" name="Int. J. Syst. Evol. Microbiol.">
        <title>The Global Catalogue of Microorganisms (GCM) 10K type strain sequencing project: providing services to taxonomists for standard genome sequencing and annotation.</title>
        <authorList>
            <consortium name="The Broad Institute Genomics Platform"/>
            <consortium name="The Broad Institute Genome Sequencing Center for Infectious Disease"/>
            <person name="Wu L."/>
            <person name="Ma J."/>
        </authorList>
    </citation>
    <scope>NUCLEOTIDE SEQUENCE [LARGE SCALE GENOMIC DNA]</scope>
    <source>
        <strain evidence="3">CCUG 61948</strain>
    </source>
</reference>
<dbReference type="RefSeq" id="WP_379936602.1">
    <property type="nucleotide sequence ID" value="NZ_JBHTHY010000028.1"/>
</dbReference>
<dbReference type="Proteomes" id="UP001597012">
    <property type="component" value="Unassembled WGS sequence"/>
</dbReference>
<evidence type="ECO:0000259" key="1">
    <source>
        <dbReference type="PROSITE" id="PS50003"/>
    </source>
</evidence>
<keyword evidence="3" id="KW-1185">Reference proteome</keyword>
<gene>
    <name evidence="2" type="ORF">ACFQZJ_19255</name>
</gene>
<proteinExistence type="predicted"/>
<protein>
    <recommendedName>
        <fullName evidence="1">PH domain-containing protein</fullName>
    </recommendedName>
</protein>
<evidence type="ECO:0000313" key="2">
    <source>
        <dbReference type="EMBL" id="MFD0799616.1"/>
    </source>
</evidence>
<sequence length="50" mass="5923">MNTYILKVPSSQRAEDWFKFVNESIQNTDDIDSLVVDFNDVRFMETDDSF</sequence>
<dbReference type="PROSITE" id="PS50003">
    <property type="entry name" value="PH_DOMAIN"/>
    <property type="match status" value="1"/>
</dbReference>
<name>A0ABW3B8E2_9FLAO</name>
<feature type="domain" description="PH" evidence="1">
    <location>
        <begin position="1"/>
        <end position="26"/>
    </location>
</feature>
<organism evidence="2 3">
    <name type="scientific">Maribacter chungangensis</name>
    <dbReference type="NCBI Taxonomy" id="1069117"/>
    <lineage>
        <taxon>Bacteria</taxon>
        <taxon>Pseudomonadati</taxon>
        <taxon>Bacteroidota</taxon>
        <taxon>Flavobacteriia</taxon>
        <taxon>Flavobacteriales</taxon>
        <taxon>Flavobacteriaceae</taxon>
        <taxon>Maribacter</taxon>
    </lineage>
</organism>
<dbReference type="EMBL" id="JBHTHY010000028">
    <property type="protein sequence ID" value="MFD0799616.1"/>
    <property type="molecule type" value="Genomic_DNA"/>
</dbReference>